<dbReference type="CDD" id="cd03801">
    <property type="entry name" value="GT4_PimA-like"/>
    <property type="match status" value="1"/>
</dbReference>
<dbReference type="Pfam" id="PF13692">
    <property type="entry name" value="Glyco_trans_1_4"/>
    <property type="match status" value="1"/>
</dbReference>
<evidence type="ECO:0000313" key="2">
    <source>
        <dbReference type="Proteomes" id="UP000069850"/>
    </source>
</evidence>
<gene>
    <name evidence="1" type="ORF">MMAB1_2338</name>
</gene>
<sequence length="379" mass="42272">MRSQRDLVLITGRWRKDSSLYPAEKLITILKAYADSITWIATKEGGLDYHDDCVHLIEVPDRLVEEPFYLNLFYHILHQLRVLSLLVRTRGDTVVFAFGSDLCLLPIIFGRLAGKEVILRSDGRPSKVYGMGKDQAAPIIERIFWLIERITYATASRLVPESPVMVSRYHLERYQHKIETGGLYVDTGLFISIKEVEKRRFRVGYVGRLSEEKGVLAFAESLSTILSDPGEEAMIIGYGHLAPVVARILSDGGIQHQVLCTGRIENRDLPRYLNEIQMVVLPSAFEGLPNVVLEAMACGCAVLATPVGGIPDLVHDGVTGFLLDDQSPEAIARGISRAYSHYDLAGITENARHLIEQQYTFPAAVERYGRVLGIPPPAE</sequence>
<dbReference type="GO" id="GO:0016757">
    <property type="term" value="F:glycosyltransferase activity"/>
    <property type="evidence" value="ECO:0007669"/>
    <property type="project" value="TreeGrafter"/>
</dbReference>
<name>A0A0X3BNH8_9EURY</name>
<protein>
    <submittedName>
        <fullName evidence="1">Uncharacterized protein</fullName>
    </submittedName>
</protein>
<accession>A0A0X3BNH8</accession>
<dbReference type="InterPro" id="IPR050194">
    <property type="entry name" value="Glycosyltransferase_grp1"/>
</dbReference>
<dbReference type="Proteomes" id="UP000069850">
    <property type="component" value="Chromosome 1"/>
</dbReference>
<dbReference type="SUPFAM" id="SSF53756">
    <property type="entry name" value="UDP-Glycosyltransferase/glycogen phosphorylase"/>
    <property type="match status" value="1"/>
</dbReference>
<dbReference type="KEGG" id="mema:MMAB1_2338"/>
<evidence type="ECO:0000313" key="1">
    <source>
        <dbReference type="EMBL" id="CVK33551.1"/>
    </source>
</evidence>
<dbReference type="PANTHER" id="PTHR45947:SF3">
    <property type="entry name" value="SULFOQUINOVOSYL TRANSFERASE SQD2"/>
    <property type="match status" value="1"/>
</dbReference>
<dbReference type="PANTHER" id="PTHR45947">
    <property type="entry name" value="SULFOQUINOVOSYL TRANSFERASE SQD2"/>
    <property type="match status" value="1"/>
</dbReference>
<dbReference type="RefSeq" id="WP_062264615.1">
    <property type="nucleotide sequence ID" value="NZ_LT158599.1"/>
</dbReference>
<dbReference type="OrthoDB" id="132546at2157"/>
<reference evidence="1 2" key="1">
    <citation type="submission" date="2016-01" db="EMBL/GenBank/DDBJ databases">
        <authorList>
            <person name="Manzoor S."/>
        </authorList>
    </citation>
    <scope>NUCLEOTIDE SEQUENCE [LARGE SCALE GENOMIC DNA]</scope>
    <source>
        <strain evidence="1">Methanoculleus sp MAB1</strain>
    </source>
</reference>
<proteinExistence type="predicted"/>
<dbReference type="EMBL" id="LT158599">
    <property type="protein sequence ID" value="CVK33551.1"/>
    <property type="molecule type" value="Genomic_DNA"/>
</dbReference>
<dbReference type="GeneID" id="27138007"/>
<dbReference type="Gene3D" id="3.40.50.2000">
    <property type="entry name" value="Glycogen Phosphorylase B"/>
    <property type="match status" value="2"/>
</dbReference>
<organism evidence="1 2">
    <name type="scientific">Methanoculleus bourgensis</name>
    <dbReference type="NCBI Taxonomy" id="83986"/>
    <lineage>
        <taxon>Archaea</taxon>
        <taxon>Methanobacteriati</taxon>
        <taxon>Methanobacteriota</taxon>
        <taxon>Stenosarchaea group</taxon>
        <taxon>Methanomicrobia</taxon>
        <taxon>Methanomicrobiales</taxon>
        <taxon>Methanomicrobiaceae</taxon>
        <taxon>Methanoculleus</taxon>
    </lineage>
</organism>
<dbReference type="AlphaFoldDB" id="A0A0X3BNH8"/>